<feature type="transmembrane region" description="Helical" evidence="7">
    <location>
        <begin position="81"/>
        <end position="99"/>
    </location>
</feature>
<evidence type="ECO:0000256" key="4">
    <source>
        <dbReference type="ARBA" id="ARBA00022692"/>
    </source>
</evidence>
<organism evidence="8 9">
    <name type="scientific">Cohnella xylanilytica</name>
    <dbReference type="NCBI Taxonomy" id="557555"/>
    <lineage>
        <taxon>Bacteria</taxon>
        <taxon>Bacillati</taxon>
        <taxon>Bacillota</taxon>
        <taxon>Bacilli</taxon>
        <taxon>Bacillales</taxon>
        <taxon>Paenibacillaceae</taxon>
        <taxon>Cohnella</taxon>
    </lineage>
</organism>
<keyword evidence="9" id="KW-1185">Reference proteome</keyword>
<keyword evidence="3" id="KW-1003">Cell membrane</keyword>
<protein>
    <submittedName>
        <fullName evidence="8">MFS transporter</fullName>
    </submittedName>
</protein>
<name>A0A841U8A5_9BACL</name>
<dbReference type="GO" id="GO:0005886">
    <property type="term" value="C:plasma membrane"/>
    <property type="evidence" value="ECO:0007669"/>
    <property type="project" value="UniProtKB-SubCell"/>
</dbReference>
<proteinExistence type="predicted"/>
<accession>A0A841U8A5</accession>
<evidence type="ECO:0000256" key="1">
    <source>
        <dbReference type="ARBA" id="ARBA00004651"/>
    </source>
</evidence>
<dbReference type="InterPro" id="IPR036259">
    <property type="entry name" value="MFS_trans_sf"/>
</dbReference>
<gene>
    <name evidence="8" type="ORF">H7B90_22920</name>
</gene>
<dbReference type="InterPro" id="IPR011701">
    <property type="entry name" value="MFS"/>
</dbReference>
<feature type="transmembrane region" description="Helical" evidence="7">
    <location>
        <begin position="380"/>
        <end position="400"/>
    </location>
</feature>
<keyword evidence="5 7" id="KW-1133">Transmembrane helix</keyword>
<feature type="transmembrane region" description="Helical" evidence="7">
    <location>
        <begin position="227"/>
        <end position="253"/>
    </location>
</feature>
<evidence type="ECO:0000256" key="6">
    <source>
        <dbReference type="ARBA" id="ARBA00023136"/>
    </source>
</evidence>
<keyword evidence="4 7" id="KW-0812">Transmembrane</keyword>
<dbReference type="PANTHER" id="PTHR43266">
    <property type="entry name" value="MACROLIDE-EFFLUX PROTEIN"/>
    <property type="match status" value="1"/>
</dbReference>
<keyword evidence="6 7" id="KW-0472">Membrane</keyword>
<dbReference type="PANTHER" id="PTHR43266:SF8">
    <property type="entry name" value="MACROLIDE-EFFLUX PROTEIN"/>
    <property type="match status" value="1"/>
</dbReference>
<dbReference type="RefSeq" id="WP_185138225.1">
    <property type="nucleotide sequence ID" value="NZ_BORM01000016.1"/>
</dbReference>
<evidence type="ECO:0000256" key="3">
    <source>
        <dbReference type="ARBA" id="ARBA00022475"/>
    </source>
</evidence>
<dbReference type="Pfam" id="PF07690">
    <property type="entry name" value="MFS_1"/>
    <property type="match status" value="1"/>
</dbReference>
<feature type="transmembrane region" description="Helical" evidence="7">
    <location>
        <begin position="171"/>
        <end position="190"/>
    </location>
</feature>
<keyword evidence="2" id="KW-0813">Transport</keyword>
<dbReference type="Proteomes" id="UP000553776">
    <property type="component" value="Unassembled WGS sequence"/>
</dbReference>
<dbReference type="Gene3D" id="1.20.1250.20">
    <property type="entry name" value="MFS general substrate transporter like domains"/>
    <property type="match status" value="2"/>
</dbReference>
<dbReference type="GO" id="GO:0022857">
    <property type="term" value="F:transmembrane transporter activity"/>
    <property type="evidence" value="ECO:0007669"/>
    <property type="project" value="InterPro"/>
</dbReference>
<evidence type="ECO:0000256" key="2">
    <source>
        <dbReference type="ARBA" id="ARBA00022448"/>
    </source>
</evidence>
<feature type="transmembrane region" description="Helical" evidence="7">
    <location>
        <begin position="293"/>
        <end position="316"/>
    </location>
</feature>
<comment type="subcellular location">
    <subcellularLocation>
        <location evidence="1">Cell membrane</location>
        <topology evidence="1">Multi-pass membrane protein</topology>
    </subcellularLocation>
</comment>
<reference evidence="8 9" key="1">
    <citation type="submission" date="2020-08" db="EMBL/GenBank/DDBJ databases">
        <title>Cohnella phylogeny.</title>
        <authorList>
            <person name="Dunlap C."/>
        </authorList>
    </citation>
    <scope>NUCLEOTIDE SEQUENCE [LARGE SCALE GENOMIC DNA]</scope>
    <source>
        <strain evidence="8 9">DSM 25239</strain>
    </source>
</reference>
<feature type="transmembrane region" description="Helical" evidence="7">
    <location>
        <begin position="138"/>
        <end position="159"/>
    </location>
</feature>
<evidence type="ECO:0000256" key="5">
    <source>
        <dbReference type="ARBA" id="ARBA00022989"/>
    </source>
</evidence>
<evidence type="ECO:0000313" key="9">
    <source>
        <dbReference type="Proteomes" id="UP000553776"/>
    </source>
</evidence>
<dbReference type="EMBL" id="JACJVR010000088">
    <property type="protein sequence ID" value="MBB6694251.1"/>
    <property type="molecule type" value="Genomic_DNA"/>
</dbReference>
<evidence type="ECO:0000313" key="8">
    <source>
        <dbReference type="EMBL" id="MBB6694251.1"/>
    </source>
</evidence>
<feature type="transmembrane region" description="Helical" evidence="7">
    <location>
        <begin position="265"/>
        <end position="286"/>
    </location>
</feature>
<dbReference type="AlphaFoldDB" id="A0A841U8A5"/>
<feature type="transmembrane region" description="Helical" evidence="7">
    <location>
        <begin position="12"/>
        <end position="30"/>
    </location>
</feature>
<sequence length="413" mass="43989">MSTGIIPLLRNGYIRTVLMSTLFSQTGIWIRNFAVLLDVAETTGGDALAVSMISVAEYAPIFAFSFVGGVFADRWRPKRTIVWCECLSSLSVFAVFALLEAGAWRAVFLAAFCSSALSQFALPSGMKLFKNCVRDEEATAAMSLLQTLTSVFMVIGPILGTLAYERLGMDVSVLATGACFLLSAVALTFVPPDPKPSNASTNRESPAPSLLREMRDGIRYVWANKTLLKLTVCFTLVGFGAGWISPLGIFLVTERLGLPPEAVQWISIPYGAGEVIGGIATFALAAQIAPRRLLMIGLLVDGIGIVLAGLSPVLWLTMTAQFAIALLQPAIFVGNNALVMMQVDPAYIGRVMGIRTPLMTGAMLLAMSAAGVAAKTLSLPVVYALAGICFVGGFGLLLPLHRREDRGEPTEIG</sequence>
<comment type="caution">
    <text evidence="8">The sequence shown here is derived from an EMBL/GenBank/DDBJ whole genome shotgun (WGS) entry which is preliminary data.</text>
</comment>
<feature type="transmembrane region" description="Helical" evidence="7">
    <location>
        <begin position="353"/>
        <end position="374"/>
    </location>
</feature>
<dbReference type="SUPFAM" id="SSF103473">
    <property type="entry name" value="MFS general substrate transporter"/>
    <property type="match status" value="1"/>
</dbReference>
<feature type="transmembrane region" description="Helical" evidence="7">
    <location>
        <begin position="50"/>
        <end position="72"/>
    </location>
</feature>
<evidence type="ECO:0000256" key="7">
    <source>
        <dbReference type="SAM" id="Phobius"/>
    </source>
</evidence>
<feature type="transmembrane region" description="Helical" evidence="7">
    <location>
        <begin position="322"/>
        <end position="341"/>
    </location>
</feature>
<feature type="transmembrane region" description="Helical" evidence="7">
    <location>
        <begin position="105"/>
        <end position="126"/>
    </location>
</feature>
<dbReference type="CDD" id="cd06173">
    <property type="entry name" value="MFS_MefA_like"/>
    <property type="match status" value="1"/>
</dbReference>